<gene>
    <name evidence="3" type="ORF">B7P43_G11349</name>
</gene>
<feature type="compositionally biased region" description="Low complexity" evidence="2">
    <location>
        <begin position="1489"/>
        <end position="1508"/>
    </location>
</feature>
<feature type="compositionally biased region" description="Basic and acidic residues" evidence="2">
    <location>
        <begin position="1230"/>
        <end position="1242"/>
    </location>
</feature>
<proteinExistence type="predicted"/>
<evidence type="ECO:0000256" key="2">
    <source>
        <dbReference type="SAM" id="MobiDB-lite"/>
    </source>
</evidence>
<sequence>MKHKLKELQDKLIEKTARKNTVASLASSEPAPGNALHEQKLKVLEAEVSELRMKLIEKERDCERLHAELTLTQKRVSKGSIQKSKSLDSGSEQQALDLKRQLQVIEQEAAILRTKTQTLESDNEKLAAENKQLHLQRIKKWPLEAENETTLKAKITSLETKLTDANNKVKELEVKLKAEEATKLAAEEDQKKKPGLKDTAEVTRLKKELKMKTEELSKLQVQARKSEEDNENLTLSLKRLKEDAVSSSAKFYRQRTPKKPTDLTSKVQLKKMVEDLENEIGEVLVLLKKSETEKSKLQEGKGTAEDKVWKAEKEKLQKQLDENKKEMEELENSLMEERDNAEREKKKAVEDIKAIEEGRKMAEEECSKLEEEKKVWKEEIKKLEEDKKKLEEERNRAHEEVKKLSEDQKRLNEEVVKVNAERAAAIKKQEEIAVFMQRIEALKTELEIEQQQGASLRQKLEVATKVEQEKIKLQIELMEKTKKITEAEKKVKEVEEKMKRNEKLLSNNKTKINRLEKELEEEKEKVHLSESQQQDMTSKWLAERDVLKEQLSDLQTRNDSLQTSLVNRDVAIEKLEVSMKEEMEKAMAASARAGSAENKEIKSLRAQLAGSKAQAQELMTKLEKVEKLLKAAEEKLKTHAEEEKSKADLDSKISTLEVNLQAEKKKCERMKVSHEKELKNREEELSSLRSKLRSLEGNSGSNSKKVTEIKEEYQSQIDKLEEALATERHEYEDLTAKYEILEEEHVVTKAQLVMDKEAVQTQLLTTKRELVVAENELRTLQDTYSEKQDMWIKEKLDLQEKLKELEEKVLRSNSSDSWVLERTRLKSVLEDKCLEVEQLKKETDMNADQMEHLRKENDELRKKLEDFDKVVKVHRNMSADTSAIEKELQATKNKLYEEERAHKADMAQLKLRYDSRVAVISEEIQGLQGQVCRFKRERDTFRHMLEGAQRTIADLKASSGRESRSSGSNVDESEETQTKIQSLEQQISCMEDELSEARLEASKLKTELISERSAWEVKLSEIQSHVNELEEDRIISSGRTKIPGMRTRMELAWQKEREEQHRLLQETSTLARDLRQTLFEVERERDKERLEAKRRLDQLKKSTEEEQEENRKKVTEVQCDLLELRDAHAKLRTTNEKLRREKERNEKEREELRQLASGKRRAEQEEDRRINILLEQVDELTRLAPELFLQKSTPDSSSTSSLSQPTPVAPKRLKGPKSRESSRESSPQLQRKDFQKETSVDRKLQLQSTVQRLSEVTEELRRFQRLSEEERDRERAKRMLGLRRAASTESDNPPDSSLQSKPLVRSAAGLQKKGSLYRKSLSLEQTSGQDQSIWKGESDNEGSLSSLQSLEAGAEAFPNNQFFTLQKRESSTDSRLSGGSTQSDVLQSKEKKKKKGLFGKLKKLTKSRSIDDGVSEYTIGMSQGGSGSDVSMSEDKGGMKDRLTGIFRKSGSTSRDSSMERSPAIPERTDSTQRPLVKQSSNNTLPRTSPARSDVSASSSSRPLASCATRSQSPATSSTPSRGRK</sequence>
<feature type="region of interest" description="Disordered" evidence="2">
    <location>
        <begin position="952"/>
        <end position="978"/>
    </location>
</feature>
<accession>A0A2J7QDD7</accession>
<comment type="caution">
    <text evidence="3">The sequence shown here is derived from an EMBL/GenBank/DDBJ whole genome shotgun (WGS) entry which is preliminary data.</text>
</comment>
<keyword evidence="4" id="KW-1185">Reference proteome</keyword>
<keyword evidence="1" id="KW-0175">Coiled coil</keyword>
<feature type="region of interest" description="Disordered" evidence="2">
    <location>
        <begin position="1191"/>
        <end position="1242"/>
    </location>
</feature>
<protein>
    <submittedName>
        <fullName evidence="3">Uncharacterized protein</fullName>
    </submittedName>
</protein>
<evidence type="ECO:0000256" key="1">
    <source>
        <dbReference type="SAM" id="Coils"/>
    </source>
</evidence>
<feature type="region of interest" description="Disordered" evidence="2">
    <location>
        <begin position="668"/>
        <end position="707"/>
    </location>
</feature>
<feature type="compositionally biased region" description="Basic and acidic residues" evidence="2">
    <location>
        <begin position="668"/>
        <end position="686"/>
    </location>
</feature>
<dbReference type="Proteomes" id="UP000235965">
    <property type="component" value="Unassembled WGS sequence"/>
</dbReference>
<organism evidence="3 4">
    <name type="scientific">Cryptotermes secundus</name>
    <dbReference type="NCBI Taxonomy" id="105785"/>
    <lineage>
        <taxon>Eukaryota</taxon>
        <taxon>Metazoa</taxon>
        <taxon>Ecdysozoa</taxon>
        <taxon>Arthropoda</taxon>
        <taxon>Hexapoda</taxon>
        <taxon>Insecta</taxon>
        <taxon>Pterygota</taxon>
        <taxon>Neoptera</taxon>
        <taxon>Polyneoptera</taxon>
        <taxon>Dictyoptera</taxon>
        <taxon>Blattodea</taxon>
        <taxon>Blattoidea</taxon>
        <taxon>Termitoidae</taxon>
        <taxon>Kalotermitidae</taxon>
        <taxon>Cryptotermitinae</taxon>
        <taxon>Cryptotermes</taxon>
    </lineage>
</organism>
<feature type="compositionally biased region" description="Polar residues" evidence="2">
    <location>
        <begin position="1322"/>
        <end position="1332"/>
    </location>
</feature>
<feature type="compositionally biased region" description="Basic and acidic residues" evidence="2">
    <location>
        <begin position="1265"/>
        <end position="1277"/>
    </location>
</feature>
<feature type="region of interest" description="Disordered" evidence="2">
    <location>
        <begin position="1133"/>
        <end position="1165"/>
    </location>
</feature>
<feature type="region of interest" description="Disordered" evidence="2">
    <location>
        <begin position="319"/>
        <end position="348"/>
    </location>
</feature>
<feature type="compositionally biased region" description="Polar residues" evidence="2">
    <location>
        <begin position="1287"/>
        <end position="1300"/>
    </location>
</feature>
<feature type="compositionally biased region" description="Basic and acidic residues" evidence="2">
    <location>
        <begin position="1433"/>
        <end position="1443"/>
    </location>
</feature>
<feature type="compositionally biased region" description="Polar residues" evidence="2">
    <location>
        <begin position="1472"/>
        <end position="1487"/>
    </location>
</feature>
<dbReference type="OrthoDB" id="10036174at2759"/>
<evidence type="ECO:0000313" key="3">
    <source>
        <dbReference type="EMBL" id="PNF26589.1"/>
    </source>
</evidence>
<feature type="region of interest" description="Disordered" evidence="2">
    <location>
        <begin position="1265"/>
        <end position="1304"/>
    </location>
</feature>
<dbReference type="PANTHER" id="PTHR15742">
    <property type="entry name" value="GIRDIN"/>
    <property type="match status" value="1"/>
</dbReference>
<dbReference type="EMBL" id="NEVH01015824">
    <property type="protein sequence ID" value="PNF26589.1"/>
    <property type="molecule type" value="Genomic_DNA"/>
</dbReference>
<feature type="coiled-coil region" evidence="1">
    <location>
        <begin position="95"/>
        <end position="243"/>
    </location>
</feature>
<dbReference type="PANTHER" id="PTHR15742:SF5">
    <property type="entry name" value="GIRDIN"/>
    <property type="match status" value="1"/>
</dbReference>
<feature type="region of interest" description="Disordered" evidence="2">
    <location>
        <begin position="1322"/>
        <end position="1346"/>
    </location>
</feature>
<feature type="compositionally biased region" description="Polar residues" evidence="2">
    <location>
        <begin position="1509"/>
        <end position="1525"/>
    </location>
</feature>
<evidence type="ECO:0000313" key="4">
    <source>
        <dbReference type="Proteomes" id="UP000235965"/>
    </source>
</evidence>
<name>A0A2J7QDD7_9NEOP</name>
<feature type="compositionally biased region" description="Basic and acidic residues" evidence="2">
    <location>
        <begin position="1133"/>
        <end position="1153"/>
    </location>
</feature>
<feature type="compositionally biased region" description="Polar residues" evidence="2">
    <location>
        <begin position="1373"/>
        <end position="1386"/>
    </location>
</feature>
<feature type="region of interest" description="Disordered" evidence="2">
    <location>
        <begin position="19"/>
        <end position="38"/>
    </location>
</feature>
<feature type="compositionally biased region" description="Low complexity" evidence="2">
    <location>
        <begin position="1192"/>
        <end position="1206"/>
    </location>
</feature>
<reference evidence="3 4" key="1">
    <citation type="submission" date="2017-12" db="EMBL/GenBank/DDBJ databases">
        <title>Hemimetabolous genomes reveal molecular basis of termite eusociality.</title>
        <authorList>
            <person name="Harrison M.C."/>
            <person name="Jongepier E."/>
            <person name="Robertson H.M."/>
            <person name="Arning N."/>
            <person name="Bitard-Feildel T."/>
            <person name="Chao H."/>
            <person name="Childers C.P."/>
            <person name="Dinh H."/>
            <person name="Doddapaneni H."/>
            <person name="Dugan S."/>
            <person name="Gowin J."/>
            <person name="Greiner C."/>
            <person name="Han Y."/>
            <person name="Hu H."/>
            <person name="Hughes D.S.T."/>
            <person name="Huylmans A.-K."/>
            <person name="Kemena C."/>
            <person name="Kremer L.P.M."/>
            <person name="Lee S.L."/>
            <person name="Lopez-Ezquerra A."/>
            <person name="Mallet L."/>
            <person name="Monroy-Kuhn J.M."/>
            <person name="Moser A."/>
            <person name="Murali S.C."/>
            <person name="Muzny D.M."/>
            <person name="Otani S."/>
            <person name="Piulachs M.-D."/>
            <person name="Poelchau M."/>
            <person name="Qu J."/>
            <person name="Schaub F."/>
            <person name="Wada-Katsumata A."/>
            <person name="Worley K.C."/>
            <person name="Xie Q."/>
            <person name="Ylla G."/>
            <person name="Poulsen M."/>
            <person name="Gibbs R.A."/>
            <person name="Schal C."/>
            <person name="Richards S."/>
            <person name="Belles X."/>
            <person name="Korb J."/>
            <person name="Bornberg-Bauer E."/>
        </authorList>
    </citation>
    <scope>NUCLEOTIDE SEQUENCE [LARGE SCALE GENOMIC DNA]</scope>
    <source>
        <tissue evidence="3">Whole body</tissue>
    </source>
</reference>
<feature type="compositionally biased region" description="Basic and acidic residues" evidence="2">
    <location>
        <begin position="335"/>
        <end position="348"/>
    </location>
</feature>
<feature type="compositionally biased region" description="Basic residues" evidence="2">
    <location>
        <begin position="1390"/>
        <end position="1406"/>
    </location>
</feature>
<dbReference type="InterPro" id="IPR049885">
    <property type="entry name" value="MTCL1-3"/>
</dbReference>
<feature type="region of interest" description="Disordered" evidence="2">
    <location>
        <begin position="1368"/>
        <end position="1525"/>
    </location>
</feature>